<evidence type="ECO:0000259" key="5">
    <source>
        <dbReference type="Pfam" id="PF12551"/>
    </source>
</evidence>
<keyword evidence="2 6" id="KW-0012">Acyltransferase</keyword>
<keyword evidence="7" id="KW-1185">Reference proteome</keyword>
<dbReference type="Pfam" id="PF12551">
    <property type="entry name" value="PHBC_N"/>
    <property type="match status" value="1"/>
</dbReference>
<feature type="signal peptide" evidence="3">
    <location>
        <begin position="1"/>
        <end position="27"/>
    </location>
</feature>
<dbReference type="InterPro" id="IPR010941">
    <property type="entry name" value="PhaC_N"/>
</dbReference>
<dbReference type="RefSeq" id="WP_175109924.1">
    <property type="nucleotide sequence ID" value="NZ_CADIKF010000006.1"/>
</dbReference>
<organism evidence="6 7">
    <name type="scientific">Paraburkholderia solisilvae</name>
    <dbReference type="NCBI Taxonomy" id="624376"/>
    <lineage>
        <taxon>Bacteria</taxon>
        <taxon>Pseudomonadati</taxon>
        <taxon>Pseudomonadota</taxon>
        <taxon>Betaproteobacteria</taxon>
        <taxon>Burkholderiales</taxon>
        <taxon>Burkholderiaceae</taxon>
        <taxon>Paraburkholderia</taxon>
    </lineage>
</organism>
<dbReference type="GO" id="GO:0016746">
    <property type="term" value="F:acyltransferase activity"/>
    <property type="evidence" value="ECO:0007669"/>
    <property type="project" value="UniProtKB-KW"/>
</dbReference>
<keyword evidence="3" id="KW-0732">Signal</keyword>
<dbReference type="EC" id="2.3.1.-" evidence="6"/>
<feature type="domain" description="Poly-beta-hydroxybutyrate polymerase N-terminal" evidence="5">
    <location>
        <begin position="48"/>
        <end position="89"/>
    </location>
</feature>
<dbReference type="InterPro" id="IPR051321">
    <property type="entry name" value="PHA/PHB_synthase"/>
</dbReference>
<dbReference type="PANTHER" id="PTHR36837">
    <property type="entry name" value="POLY(3-HYDROXYALKANOATE) POLYMERASE SUBUNIT PHAC"/>
    <property type="match status" value="1"/>
</dbReference>
<evidence type="ECO:0000256" key="3">
    <source>
        <dbReference type="SAM" id="SignalP"/>
    </source>
</evidence>
<dbReference type="Gene3D" id="3.40.50.1820">
    <property type="entry name" value="alpha/beta hydrolase"/>
    <property type="match status" value="1"/>
</dbReference>
<reference evidence="6 7" key="1">
    <citation type="submission" date="2020-04" db="EMBL/GenBank/DDBJ databases">
        <authorList>
            <person name="De Canck E."/>
        </authorList>
    </citation>
    <scope>NUCLEOTIDE SEQUENCE [LARGE SCALE GENOMIC DNA]</scope>
    <source>
        <strain evidence="6 7">LMG 29739</strain>
    </source>
</reference>
<evidence type="ECO:0000256" key="2">
    <source>
        <dbReference type="ARBA" id="ARBA00023315"/>
    </source>
</evidence>
<dbReference type="InterPro" id="IPR029058">
    <property type="entry name" value="AB_hydrolase_fold"/>
</dbReference>
<dbReference type="AlphaFoldDB" id="A0A6J5DDS5"/>
<dbReference type="PANTHER" id="PTHR36837:SF5">
    <property type="entry name" value="POLY-3-HYDROXYBUTYRATE SYNTHASE"/>
    <property type="match status" value="1"/>
</dbReference>
<dbReference type="SUPFAM" id="SSF53474">
    <property type="entry name" value="alpha/beta-Hydrolases"/>
    <property type="match status" value="1"/>
</dbReference>
<gene>
    <name evidence="6" type="primary">phaC_1</name>
    <name evidence="6" type="ORF">LMG29739_01233</name>
</gene>
<feature type="chain" id="PRO_5026868588" evidence="3">
    <location>
        <begin position="28"/>
        <end position="618"/>
    </location>
</feature>
<name>A0A6J5DDS5_9BURK</name>
<dbReference type="Pfam" id="PF07167">
    <property type="entry name" value="PhaC_N"/>
    <property type="match status" value="1"/>
</dbReference>
<dbReference type="GO" id="GO:0042619">
    <property type="term" value="P:poly-hydroxybutyrate biosynthetic process"/>
    <property type="evidence" value="ECO:0007669"/>
    <property type="project" value="InterPro"/>
</dbReference>
<dbReference type="InterPro" id="IPR022211">
    <property type="entry name" value="PHBC_N"/>
</dbReference>
<proteinExistence type="predicted"/>
<evidence type="ECO:0000259" key="4">
    <source>
        <dbReference type="Pfam" id="PF07167"/>
    </source>
</evidence>
<evidence type="ECO:0000313" key="6">
    <source>
        <dbReference type="EMBL" id="CAB3751135.1"/>
    </source>
</evidence>
<protein>
    <submittedName>
        <fullName evidence="6">Poly(3-hydroxyalkanoate) polymerase subunit PhaC</fullName>
        <ecNumber evidence="6">2.3.1.-</ecNumber>
    </submittedName>
</protein>
<evidence type="ECO:0000313" key="7">
    <source>
        <dbReference type="Proteomes" id="UP000494329"/>
    </source>
</evidence>
<feature type="domain" description="Poly-beta-hydroxybutyrate polymerase N-terminal" evidence="4">
    <location>
        <begin position="126"/>
        <end position="295"/>
    </location>
</feature>
<sequence>MNVRLKRVAAGAQTATAGATIAPLALAQTQPAAAPPARALPATQPPNPYRTLDYAKEALIARMTGGLSPAALTLALADWLIHLAAAPGKRMELAALALEQARALLAYGWPSYALPGATPPEPVSSDDRRFTSPSWQNEPFRLWQYAFQLNEQWWNAATRDVPGTTRHHEDVVSFATRQWLDVFAPANFAATNPDVVRRTFESGGMNFVQGVRNALDDLSRSATGRPPAGIEHFEVGKDLAATPGSVVYRNRLIELIQYSPSTAAVSAEPVLIVPAWIMKYYILDLSPHNSLIRYLVDAGHTVFCISWRNVDEDDRDLGFDDYRTLGVMAALDAISQIVPDRRIHATGYCLGGTLLAVAAAAMANARDDRLASVTLFAAQTDFTEPGELQLFIDDSQVYFIESMMWERGYLAANQMAGSFQLLQSNDLIWSRVVHDYLLGERTSANDLMAWNADATRMPYRMHSEYLRKLFLDNDLACARYEVDGRPVELGNIRVPMFVVGTERDHIAPWRSVYKIHYLTDTAITFVLTSGGHNAGIVSEPGHPHRHFRMRAQAADDLHIGPDDWLAATAPHDGSWWPAWHAWLAAHSSAQSVAPPRIGLPGVAQPVLAAAPGTYVFQQ</sequence>
<dbReference type="Proteomes" id="UP000494329">
    <property type="component" value="Unassembled WGS sequence"/>
</dbReference>
<evidence type="ECO:0000256" key="1">
    <source>
        <dbReference type="ARBA" id="ARBA00022679"/>
    </source>
</evidence>
<accession>A0A6J5DDS5</accession>
<dbReference type="EMBL" id="CADIKF010000006">
    <property type="protein sequence ID" value="CAB3751135.1"/>
    <property type="molecule type" value="Genomic_DNA"/>
</dbReference>
<keyword evidence="1 6" id="KW-0808">Transferase</keyword>